<dbReference type="PANTHER" id="PTHR45897">
    <property type="entry name" value="HIGH-AFFINITY CHOLINE TRANSPORTER 1"/>
    <property type="match status" value="1"/>
</dbReference>
<dbReference type="Pfam" id="PF00474">
    <property type="entry name" value="SSF"/>
    <property type="match status" value="1"/>
</dbReference>
<feature type="transmembrane region" description="Helical" evidence="14">
    <location>
        <begin position="51"/>
        <end position="76"/>
    </location>
</feature>
<keyword evidence="10 14" id="KW-0472">Membrane</keyword>
<dbReference type="InterPro" id="IPR001734">
    <property type="entry name" value="Na/solute_symporter"/>
</dbReference>
<name>A0ABD1JK68_9TELE</name>
<evidence type="ECO:0000256" key="6">
    <source>
        <dbReference type="ARBA" id="ARBA00022979"/>
    </source>
</evidence>
<keyword evidence="8" id="KW-0915">Sodium</keyword>
<evidence type="ECO:0000313" key="16">
    <source>
        <dbReference type="Proteomes" id="UP001591681"/>
    </source>
</evidence>
<keyword evidence="5" id="KW-0769">Symport</keyword>
<evidence type="ECO:0000256" key="2">
    <source>
        <dbReference type="ARBA" id="ARBA00006434"/>
    </source>
</evidence>
<feature type="transmembrane region" description="Helical" evidence="14">
    <location>
        <begin position="6"/>
        <end position="25"/>
    </location>
</feature>
<keyword evidence="12" id="KW-0739">Sodium transport</keyword>
<evidence type="ECO:0000256" key="7">
    <source>
        <dbReference type="ARBA" id="ARBA00022989"/>
    </source>
</evidence>
<evidence type="ECO:0000256" key="13">
    <source>
        <dbReference type="RuleBase" id="RU362091"/>
    </source>
</evidence>
<dbReference type="AlphaFoldDB" id="A0ABD1JK68"/>
<dbReference type="GO" id="GO:0015293">
    <property type="term" value="F:symporter activity"/>
    <property type="evidence" value="ECO:0007669"/>
    <property type="project" value="UniProtKB-KW"/>
</dbReference>
<organism evidence="15 16">
    <name type="scientific">Coilia grayii</name>
    <name type="common">Gray's grenadier anchovy</name>
    <dbReference type="NCBI Taxonomy" id="363190"/>
    <lineage>
        <taxon>Eukaryota</taxon>
        <taxon>Metazoa</taxon>
        <taxon>Chordata</taxon>
        <taxon>Craniata</taxon>
        <taxon>Vertebrata</taxon>
        <taxon>Euteleostomi</taxon>
        <taxon>Actinopterygii</taxon>
        <taxon>Neopterygii</taxon>
        <taxon>Teleostei</taxon>
        <taxon>Clupei</taxon>
        <taxon>Clupeiformes</taxon>
        <taxon>Clupeoidei</taxon>
        <taxon>Engraulidae</taxon>
        <taxon>Coilinae</taxon>
        <taxon>Coilia</taxon>
    </lineage>
</organism>
<accession>A0ABD1JK68</accession>
<keyword evidence="3" id="KW-0813">Transport</keyword>
<evidence type="ECO:0000256" key="5">
    <source>
        <dbReference type="ARBA" id="ARBA00022847"/>
    </source>
</evidence>
<evidence type="ECO:0000256" key="11">
    <source>
        <dbReference type="ARBA" id="ARBA00023180"/>
    </source>
</evidence>
<feature type="transmembrane region" description="Helical" evidence="14">
    <location>
        <begin position="378"/>
        <end position="397"/>
    </location>
</feature>
<feature type="transmembrane region" description="Helical" evidence="14">
    <location>
        <begin position="479"/>
        <end position="496"/>
    </location>
</feature>
<feature type="transmembrane region" description="Helical" evidence="14">
    <location>
        <begin position="438"/>
        <end position="459"/>
    </location>
</feature>
<feature type="transmembrane region" description="Helical" evidence="14">
    <location>
        <begin position="189"/>
        <end position="208"/>
    </location>
</feature>
<comment type="caution">
    <text evidence="15">The sequence shown here is derived from an EMBL/GenBank/DDBJ whole genome shotgun (WGS) entry which is preliminary data.</text>
</comment>
<dbReference type="Proteomes" id="UP001591681">
    <property type="component" value="Unassembled WGS sequence"/>
</dbReference>
<evidence type="ECO:0000313" key="15">
    <source>
        <dbReference type="EMBL" id="KAL2087557.1"/>
    </source>
</evidence>
<evidence type="ECO:0000256" key="10">
    <source>
        <dbReference type="ARBA" id="ARBA00023136"/>
    </source>
</evidence>
<comment type="subcellular location">
    <subcellularLocation>
        <location evidence="1">Membrane</location>
        <topology evidence="1">Multi-pass membrane protein</topology>
    </subcellularLocation>
</comment>
<feature type="transmembrane region" description="Helical" evidence="14">
    <location>
        <begin position="124"/>
        <end position="149"/>
    </location>
</feature>
<evidence type="ECO:0000256" key="8">
    <source>
        <dbReference type="ARBA" id="ARBA00023053"/>
    </source>
</evidence>
<dbReference type="GO" id="GO:0006814">
    <property type="term" value="P:sodium ion transport"/>
    <property type="evidence" value="ECO:0007669"/>
    <property type="project" value="UniProtKB-KW"/>
</dbReference>
<feature type="transmembrane region" description="Helical" evidence="14">
    <location>
        <begin position="82"/>
        <end position="103"/>
    </location>
</feature>
<evidence type="ECO:0000256" key="3">
    <source>
        <dbReference type="ARBA" id="ARBA00022448"/>
    </source>
</evidence>
<evidence type="ECO:0008006" key="17">
    <source>
        <dbReference type="Google" id="ProtNLM"/>
    </source>
</evidence>
<dbReference type="Gene3D" id="1.20.1730.10">
    <property type="entry name" value="Sodium/glucose cotransporter"/>
    <property type="match status" value="1"/>
</dbReference>
<feature type="transmembrane region" description="Helical" evidence="14">
    <location>
        <begin position="403"/>
        <end position="426"/>
    </location>
</feature>
<feature type="transmembrane region" description="Helical" evidence="14">
    <location>
        <begin position="274"/>
        <end position="296"/>
    </location>
</feature>
<proteinExistence type="inferred from homology"/>
<keyword evidence="4 14" id="KW-0812">Transmembrane</keyword>
<dbReference type="GO" id="GO:0016020">
    <property type="term" value="C:membrane"/>
    <property type="evidence" value="ECO:0007669"/>
    <property type="project" value="UniProtKB-SubCell"/>
</dbReference>
<keyword evidence="16" id="KW-1185">Reference proteome</keyword>
<evidence type="ECO:0000256" key="4">
    <source>
        <dbReference type="ARBA" id="ARBA00022692"/>
    </source>
</evidence>
<dbReference type="GO" id="GO:0015220">
    <property type="term" value="F:choline transmembrane transporter activity"/>
    <property type="evidence" value="ECO:0007669"/>
    <property type="project" value="UniProtKB-ARBA"/>
</dbReference>
<comment type="similarity">
    <text evidence="2 13">Belongs to the sodium:solute symporter (SSF) (TC 2.A.21) family.</text>
</comment>
<keyword evidence="9" id="KW-0406">Ion transport</keyword>
<feature type="transmembrane region" description="Helical" evidence="14">
    <location>
        <begin position="161"/>
        <end position="182"/>
    </location>
</feature>
<reference evidence="15 16" key="1">
    <citation type="submission" date="2024-09" db="EMBL/GenBank/DDBJ databases">
        <title>A chromosome-level genome assembly of Gray's grenadier anchovy, Coilia grayii.</title>
        <authorList>
            <person name="Fu Z."/>
        </authorList>
    </citation>
    <scope>NUCLEOTIDE SEQUENCE [LARGE SCALE GENOMIC DNA]</scope>
    <source>
        <strain evidence="15">G4</strain>
        <tissue evidence="15">Muscle</tissue>
    </source>
</reference>
<dbReference type="PROSITE" id="PS50283">
    <property type="entry name" value="NA_SOLUT_SYMP_3"/>
    <property type="match status" value="1"/>
</dbReference>
<evidence type="ECO:0000256" key="9">
    <source>
        <dbReference type="ARBA" id="ARBA00023065"/>
    </source>
</evidence>
<dbReference type="InterPro" id="IPR052244">
    <property type="entry name" value="Choline_transporter"/>
</dbReference>
<keyword evidence="11" id="KW-0325">Glycoprotein</keyword>
<dbReference type="PANTHER" id="PTHR45897:SF5">
    <property type="entry name" value="HIGH AFFINITY CHOLINE TRANSPORTER 1"/>
    <property type="match status" value="1"/>
</dbReference>
<protein>
    <recommendedName>
        <fullName evidence="17">High affinity choline transporter 1</fullName>
    </recommendedName>
</protein>
<gene>
    <name evidence="15" type="ORF">ACEWY4_016385</name>
</gene>
<dbReference type="EMBL" id="JBHFQA010000014">
    <property type="protein sequence ID" value="KAL2087557.1"/>
    <property type="molecule type" value="Genomic_DNA"/>
</dbReference>
<sequence length="555" mass="59811">MGLNVPGLIATVGFYVAVLATGIWASKRAKAKTTTGTVTEVALLGGRTINLAVGIFTMTATWVGGGFILGIAEAVYSPQKGLAWALMPAYYSVSFIIGGLFFAKPMRERKYVTMMDPFQIKYGKTVAALMVIPAIIVDVLWVACTLMALGGTISTILDMPYVYSVVLSAAVAIVYTLLGGLYSVAYTDVIQLILIFIALWLCVPFILLNPIPLDISLTAFNHTYQPPWTGRVETQDICKWLDDFLVLSVGALGFQCFHQRTLSSSSAAKAQITCFAAALMILILGIPSVLIGAVAASTDWNQTDYGAPSPYERGEAYGILPICLQYLVPPYVSIIGIAAVAAAVMSSTDSGLISSTSMFTSNIYKNIRKEASDREIQWVIRIAVIVTGVVGTSLTFLDNSILGLWVLGADVGYCVILPQLICVLFCPVSNGYGAGAGYFLGILLRILSGEPLIFLPPAIHFPGGQIIDGVYIQQAPVRTVAMLFTLLCVLFFSYLFEQLFRRHVLPQRWDVLGVSNTMAPRLDQASSIADGETMTIMSPSALESSQAKVEENTQL</sequence>
<evidence type="ECO:0000256" key="12">
    <source>
        <dbReference type="ARBA" id="ARBA00023201"/>
    </source>
</evidence>
<dbReference type="CDD" id="cd11474">
    <property type="entry name" value="SLC5sbd_CHT"/>
    <property type="match status" value="1"/>
</dbReference>
<evidence type="ECO:0000256" key="1">
    <source>
        <dbReference type="ARBA" id="ARBA00004141"/>
    </source>
</evidence>
<dbReference type="InterPro" id="IPR038377">
    <property type="entry name" value="Na/Glc_symporter_sf"/>
</dbReference>
<keyword evidence="7 14" id="KW-1133">Transmembrane helix</keyword>
<keyword evidence="6" id="KW-0530">Neurotransmitter biosynthesis</keyword>
<evidence type="ECO:0000256" key="14">
    <source>
        <dbReference type="SAM" id="Phobius"/>
    </source>
</evidence>